<dbReference type="Pfam" id="PF04542">
    <property type="entry name" value="Sigma70_r2"/>
    <property type="match status" value="1"/>
</dbReference>
<comment type="subunit">
    <text evidence="2">Interacts transiently with the RNA polymerase catalytic core formed by RpoA, RpoB, RpoC and RpoZ (2 alpha, 1 beta, 1 beta' and 1 omega subunit) to form the RNA polymerase holoenzyme that can initiate transcription.</text>
</comment>
<dbReference type="InterPro" id="IPR007627">
    <property type="entry name" value="RNA_pol_sigma70_r2"/>
</dbReference>
<sequence>MENHPYASDIPDPDFPQLMIQLRARLHRYCARMTGSVLDGEDIVQETLIKANESYNALTVQHVEGWLFRIAHNTAMDFLRKRARERDLFDENHSAGDDAAGLAMDRTVELAADPHAHADSRVVAATALRTFMRLAPGQRSAVILTDVLGYEAEETAQVMESTVPAIKAALHRGRARLRELAAQAEDAMPAPALSQRDQALLVAFADRFNNRDWNGLRDLCADSVRLDLVARRKAFDMTGGEYFTNYAQKTEGLRLSLIEVDGRPALWMDTTADEGAVAPGYLVLVEFDDAARVVAIRDFRWARYVAET</sequence>
<dbReference type="NCBIfam" id="TIGR02937">
    <property type="entry name" value="sigma70-ECF"/>
    <property type="match status" value="1"/>
</dbReference>
<dbReference type="InterPro" id="IPR013325">
    <property type="entry name" value="RNA_pol_sigma_r2"/>
</dbReference>
<dbReference type="PANTHER" id="PTHR43133">
    <property type="entry name" value="RNA POLYMERASE ECF-TYPE SIGMA FACTO"/>
    <property type="match status" value="1"/>
</dbReference>
<dbReference type="InterPro" id="IPR013324">
    <property type="entry name" value="RNA_pol_sigma_r3/r4-like"/>
</dbReference>
<dbReference type="InterPro" id="IPR014284">
    <property type="entry name" value="RNA_pol_sigma-70_dom"/>
</dbReference>
<dbReference type="EMBL" id="JAYXHS010000001">
    <property type="protein sequence ID" value="MEC5385290.1"/>
    <property type="molecule type" value="Genomic_DNA"/>
</dbReference>
<dbReference type="InterPro" id="IPR036388">
    <property type="entry name" value="WH-like_DNA-bd_sf"/>
</dbReference>
<gene>
    <name evidence="9" type="ORF">VVD49_06120</name>
</gene>
<dbReference type="InterPro" id="IPR013249">
    <property type="entry name" value="RNA_pol_sigma70_r4_t2"/>
</dbReference>
<dbReference type="Gene3D" id="1.10.1740.10">
    <property type="match status" value="1"/>
</dbReference>
<dbReference type="InterPro" id="IPR039425">
    <property type="entry name" value="RNA_pol_sigma-70-like"/>
</dbReference>
<keyword evidence="5" id="KW-0238">DNA-binding</keyword>
<feature type="domain" description="RNA polymerase sigma-70 region 2" evidence="7">
    <location>
        <begin position="21"/>
        <end position="84"/>
    </location>
</feature>
<reference evidence="9 10" key="1">
    <citation type="submission" date="2024-01" db="EMBL/GenBank/DDBJ databases">
        <title>Uliginosibacterium soil sp. nov.</title>
        <authorList>
            <person name="Lv Y."/>
        </authorList>
    </citation>
    <scope>NUCLEOTIDE SEQUENCE [LARGE SCALE GENOMIC DNA]</scope>
    <source>
        <strain evidence="9 10">H3</strain>
    </source>
</reference>
<evidence type="ECO:0000256" key="3">
    <source>
        <dbReference type="ARBA" id="ARBA00023015"/>
    </source>
</evidence>
<name>A0ABU6K2M8_9RHOO</name>
<evidence type="ECO:0000256" key="6">
    <source>
        <dbReference type="ARBA" id="ARBA00023163"/>
    </source>
</evidence>
<dbReference type="Proteomes" id="UP001331561">
    <property type="component" value="Unassembled WGS sequence"/>
</dbReference>
<protein>
    <submittedName>
        <fullName evidence="9">Sigma-70 family RNA polymerase sigma factor</fullName>
    </submittedName>
</protein>
<dbReference type="SUPFAM" id="SSF88946">
    <property type="entry name" value="Sigma2 domain of RNA polymerase sigma factors"/>
    <property type="match status" value="1"/>
</dbReference>
<evidence type="ECO:0000313" key="10">
    <source>
        <dbReference type="Proteomes" id="UP001331561"/>
    </source>
</evidence>
<dbReference type="Pfam" id="PF08281">
    <property type="entry name" value="Sigma70_r4_2"/>
    <property type="match status" value="1"/>
</dbReference>
<dbReference type="Gene3D" id="1.10.10.10">
    <property type="entry name" value="Winged helix-like DNA-binding domain superfamily/Winged helix DNA-binding domain"/>
    <property type="match status" value="1"/>
</dbReference>
<dbReference type="RefSeq" id="WP_327598249.1">
    <property type="nucleotide sequence ID" value="NZ_JAYXHS010000001.1"/>
</dbReference>
<accession>A0ABU6K2M8</accession>
<dbReference type="SUPFAM" id="SSF88659">
    <property type="entry name" value="Sigma3 and sigma4 domains of RNA polymerase sigma factors"/>
    <property type="match status" value="1"/>
</dbReference>
<evidence type="ECO:0000256" key="2">
    <source>
        <dbReference type="ARBA" id="ARBA00011344"/>
    </source>
</evidence>
<evidence type="ECO:0000259" key="7">
    <source>
        <dbReference type="Pfam" id="PF04542"/>
    </source>
</evidence>
<evidence type="ECO:0000313" key="9">
    <source>
        <dbReference type="EMBL" id="MEC5385290.1"/>
    </source>
</evidence>
<comment type="caution">
    <text evidence="9">The sequence shown here is derived from an EMBL/GenBank/DDBJ whole genome shotgun (WGS) entry which is preliminary data.</text>
</comment>
<evidence type="ECO:0000256" key="4">
    <source>
        <dbReference type="ARBA" id="ARBA00023082"/>
    </source>
</evidence>
<organism evidence="9 10">
    <name type="scientific">Uliginosibacterium silvisoli</name>
    <dbReference type="NCBI Taxonomy" id="3114758"/>
    <lineage>
        <taxon>Bacteria</taxon>
        <taxon>Pseudomonadati</taxon>
        <taxon>Pseudomonadota</taxon>
        <taxon>Betaproteobacteria</taxon>
        <taxon>Rhodocyclales</taxon>
        <taxon>Zoogloeaceae</taxon>
        <taxon>Uliginosibacterium</taxon>
    </lineage>
</organism>
<evidence type="ECO:0000256" key="5">
    <source>
        <dbReference type="ARBA" id="ARBA00023125"/>
    </source>
</evidence>
<dbReference type="PANTHER" id="PTHR43133:SF8">
    <property type="entry name" value="RNA POLYMERASE SIGMA FACTOR HI_1459-RELATED"/>
    <property type="match status" value="1"/>
</dbReference>
<dbReference type="InterPro" id="IPR032710">
    <property type="entry name" value="NTF2-like_dom_sf"/>
</dbReference>
<proteinExistence type="inferred from homology"/>
<keyword evidence="6" id="KW-0804">Transcription</keyword>
<keyword evidence="10" id="KW-1185">Reference proteome</keyword>
<evidence type="ECO:0000259" key="8">
    <source>
        <dbReference type="Pfam" id="PF08281"/>
    </source>
</evidence>
<keyword evidence="3" id="KW-0805">Transcription regulation</keyword>
<keyword evidence="4" id="KW-0731">Sigma factor</keyword>
<dbReference type="SUPFAM" id="SSF54427">
    <property type="entry name" value="NTF2-like"/>
    <property type="match status" value="1"/>
</dbReference>
<comment type="similarity">
    <text evidence="1">Belongs to the sigma-70 factor family. ECF subfamily.</text>
</comment>
<feature type="domain" description="RNA polymerase sigma factor 70 region 4 type 2" evidence="8">
    <location>
        <begin position="130"/>
        <end position="177"/>
    </location>
</feature>
<evidence type="ECO:0000256" key="1">
    <source>
        <dbReference type="ARBA" id="ARBA00010641"/>
    </source>
</evidence>